<evidence type="ECO:0000256" key="4">
    <source>
        <dbReference type="ARBA" id="ARBA00035202"/>
    </source>
</evidence>
<dbReference type="Gene3D" id="3.30.70.1730">
    <property type="match status" value="1"/>
</dbReference>
<evidence type="ECO:0000256" key="2">
    <source>
        <dbReference type="ARBA" id="ARBA00022980"/>
    </source>
</evidence>
<comment type="function">
    <text evidence="5">Forms part of the ribosomal stalk, playing a central role in the interaction of the ribosome with GTP-bound translation factors.</text>
</comment>
<dbReference type="InterPro" id="IPR022973">
    <property type="entry name" value="Ribosomal_uL10_bac"/>
</dbReference>
<comment type="subunit">
    <text evidence="5">Part of the ribosomal stalk of the 50S ribosomal subunit. The N-terminus interacts with L11 and the large rRNA to form the base of the stalk. The C-terminus forms an elongated spine to which L12 dimers bind in a sequential fashion forming a multimeric L10(L12)X complex.</text>
</comment>
<dbReference type="Pfam" id="PF00466">
    <property type="entry name" value="Ribosomal_L10"/>
    <property type="match status" value="1"/>
</dbReference>
<evidence type="ECO:0000256" key="1">
    <source>
        <dbReference type="ARBA" id="ARBA00008889"/>
    </source>
</evidence>
<dbReference type="GO" id="GO:1990904">
    <property type="term" value="C:ribonucleoprotein complex"/>
    <property type="evidence" value="ECO:0007669"/>
    <property type="project" value="UniProtKB-KW"/>
</dbReference>
<evidence type="ECO:0000313" key="6">
    <source>
        <dbReference type="EMBL" id="OGC52014.1"/>
    </source>
</evidence>
<dbReference type="InterPro" id="IPR047865">
    <property type="entry name" value="Ribosomal_uL10_bac_type"/>
</dbReference>
<dbReference type="GO" id="GO:0005840">
    <property type="term" value="C:ribosome"/>
    <property type="evidence" value="ECO:0007669"/>
    <property type="project" value="UniProtKB-KW"/>
</dbReference>
<dbReference type="EMBL" id="MEVH01000007">
    <property type="protein sequence ID" value="OGC52014.1"/>
    <property type="molecule type" value="Genomic_DNA"/>
</dbReference>
<dbReference type="Gene3D" id="6.10.250.290">
    <property type="match status" value="1"/>
</dbReference>
<keyword evidence="5" id="KW-0694">RNA-binding</keyword>
<dbReference type="CDD" id="cd05797">
    <property type="entry name" value="Ribosomal_L10"/>
    <property type="match status" value="1"/>
</dbReference>
<dbReference type="GO" id="GO:0006412">
    <property type="term" value="P:translation"/>
    <property type="evidence" value="ECO:0007669"/>
    <property type="project" value="UniProtKB-UniRule"/>
</dbReference>
<evidence type="ECO:0000256" key="5">
    <source>
        <dbReference type="HAMAP-Rule" id="MF_00362"/>
    </source>
</evidence>
<gene>
    <name evidence="5" type="primary">rplJ</name>
    <name evidence="6" type="ORF">A2982_00160</name>
</gene>
<reference evidence="6 7" key="1">
    <citation type="journal article" date="2016" name="Nat. Commun.">
        <title>Thousands of microbial genomes shed light on interconnected biogeochemical processes in an aquifer system.</title>
        <authorList>
            <person name="Anantharaman K."/>
            <person name="Brown C.T."/>
            <person name="Hug L.A."/>
            <person name="Sharon I."/>
            <person name="Castelle C.J."/>
            <person name="Probst A.J."/>
            <person name="Thomas B.C."/>
            <person name="Singh A."/>
            <person name="Wilkins M.J."/>
            <person name="Karaoz U."/>
            <person name="Brodie E.L."/>
            <person name="Williams K.H."/>
            <person name="Hubbard S.S."/>
            <person name="Banfield J.F."/>
        </authorList>
    </citation>
    <scope>NUCLEOTIDE SEQUENCE [LARGE SCALE GENOMIC DNA]</scope>
</reference>
<evidence type="ECO:0000313" key="7">
    <source>
        <dbReference type="Proteomes" id="UP000178771"/>
    </source>
</evidence>
<keyword evidence="5" id="KW-0699">rRNA-binding</keyword>
<dbReference type="Proteomes" id="UP000178771">
    <property type="component" value="Unassembled WGS sequence"/>
</dbReference>
<dbReference type="InterPro" id="IPR043141">
    <property type="entry name" value="Ribosomal_uL10-like_sf"/>
</dbReference>
<proteinExistence type="inferred from homology"/>
<dbReference type="STRING" id="1802624.A2982_00160"/>
<dbReference type="GO" id="GO:0070180">
    <property type="term" value="F:large ribosomal subunit rRNA binding"/>
    <property type="evidence" value="ECO:0007669"/>
    <property type="project" value="UniProtKB-UniRule"/>
</dbReference>
<dbReference type="HAMAP" id="MF_00362">
    <property type="entry name" value="Ribosomal_uL10"/>
    <property type="match status" value="1"/>
</dbReference>
<dbReference type="PANTHER" id="PTHR11560">
    <property type="entry name" value="39S RIBOSOMAL PROTEIN L10, MITOCHONDRIAL"/>
    <property type="match status" value="1"/>
</dbReference>
<sequence length="178" mass="19657">MKNLEAKKKLVDKLSDDLKSSADKSKPSALVFDYSRITVNELSDLRKQLKETGSSLVIVKNTLIKRVLQKFNIHTEDEIKGQHALMIPGGNDLISPINILYKFIKKSEKGAIDIGILNGDVISSLRVEQLSKLPTKEQLIAQVLAGFSSPARGLAMVLSGVQSKFVRALSKIRDQKSQ</sequence>
<dbReference type="NCBIfam" id="NF000955">
    <property type="entry name" value="PRK00099.1-1"/>
    <property type="match status" value="1"/>
</dbReference>
<accession>A0A1F4V4A2</accession>
<protein>
    <recommendedName>
        <fullName evidence="4 5">Large ribosomal subunit protein uL10</fullName>
    </recommendedName>
</protein>
<comment type="similarity">
    <text evidence="1 5">Belongs to the universal ribosomal protein uL10 family.</text>
</comment>
<comment type="caution">
    <text evidence="6">The sequence shown here is derived from an EMBL/GenBank/DDBJ whole genome shotgun (WGS) entry which is preliminary data.</text>
</comment>
<keyword evidence="2 5" id="KW-0689">Ribosomal protein</keyword>
<dbReference type="InterPro" id="IPR001790">
    <property type="entry name" value="Ribosomal_uL10"/>
</dbReference>
<name>A0A1F4V4A2_UNCKA</name>
<organism evidence="6 7">
    <name type="scientific">candidate division WWE3 bacterium RIFCSPLOWO2_01_FULL_39_13</name>
    <dbReference type="NCBI Taxonomy" id="1802624"/>
    <lineage>
        <taxon>Bacteria</taxon>
        <taxon>Katanobacteria</taxon>
    </lineage>
</organism>
<dbReference type="AlphaFoldDB" id="A0A1F4V4A2"/>
<keyword evidence="3 5" id="KW-0687">Ribonucleoprotein</keyword>
<dbReference type="SUPFAM" id="SSF160369">
    <property type="entry name" value="Ribosomal protein L10-like"/>
    <property type="match status" value="1"/>
</dbReference>
<evidence type="ECO:0000256" key="3">
    <source>
        <dbReference type="ARBA" id="ARBA00023274"/>
    </source>
</evidence>